<dbReference type="InterPro" id="IPR023631">
    <property type="entry name" value="Amidase_dom"/>
</dbReference>
<evidence type="ECO:0000256" key="1">
    <source>
        <dbReference type="ARBA" id="ARBA00009199"/>
    </source>
</evidence>
<dbReference type="AlphaFoldDB" id="A0A917XT00"/>
<protein>
    <submittedName>
        <fullName evidence="3">Amidase</fullName>
    </submittedName>
</protein>
<evidence type="ECO:0000313" key="4">
    <source>
        <dbReference type="Proteomes" id="UP000624041"/>
    </source>
</evidence>
<dbReference type="Proteomes" id="UP000624041">
    <property type="component" value="Unassembled WGS sequence"/>
</dbReference>
<proteinExistence type="inferred from homology"/>
<dbReference type="Gene3D" id="3.90.1300.10">
    <property type="entry name" value="Amidase signature (AS) domain"/>
    <property type="match status" value="1"/>
</dbReference>
<reference evidence="3" key="2">
    <citation type="submission" date="2020-09" db="EMBL/GenBank/DDBJ databases">
        <authorList>
            <person name="Sun Q."/>
            <person name="Ohkuma M."/>
        </authorList>
    </citation>
    <scope>NUCLEOTIDE SEQUENCE</scope>
    <source>
        <strain evidence="3">JCM 17251</strain>
    </source>
</reference>
<comment type="caution">
    <text evidence="3">The sequence shown here is derived from an EMBL/GenBank/DDBJ whole genome shotgun (WGS) entry which is preliminary data.</text>
</comment>
<dbReference type="SUPFAM" id="SSF75304">
    <property type="entry name" value="Amidase signature (AS) enzymes"/>
    <property type="match status" value="1"/>
</dbReference>
<dbReference type="GO" id="GO:0003824">
    <property type="term" value="F:catalytic activity"/>
    <property type="evidence" value="ECO:0007669"/>
    <property type="project" value="InterPro"/>
</dbReference>
<keyword evidence="4" id="KW-1185">Reference proteome</keyword>
<evidence type="ECO:0000259" key="2">
    <source>
        <dbReference type="Pfam" id="PF01425"/>
    </source>
</evidence>
<dbReference type="InterPro" id="IPR000120">
    <property type="entry name" value="Amidase"/>
</dbReference>
<sequence length="497" mass="54364">MKELLSWEEWAELDATGLAELIREKEVTPQEAARQAAKGIEALNPEISAVIEVFDDVVEDPLLDGMNPDGVFAGVPFLMKDLGPTIKGRLQEMGSLLMQGNRAEKDSFLTTKIRDAGLNIMGRTTTPELGLCSSAENPDLYVTRNPWNLNYTTCGSSAGSAASVAAGIVPIAHATDGGGSIRIPAGVNGNIGLKPSRGIFSLAPNGSDLMSVVSSQGAQTRTIRDMAAFVDHTRGGAPGEFMPFWHPDESYTELIKKDPGKLRIAVSHEWGNYQATPEIVAELKKTAKFLEELGHDVEWTIPDIDFHAAYKAQTEAYIMNFSQTISEILEGKDLETPPAELVEPMCIRVWEEGRHATYGERAKMQALFNQLSRSTAAYFEKWDIILTPTMALPTPLVGTTEYLTISDNPSVYDWFHNLWSIFSYTSIANICGIPGISLPVAQLPNGLPFGMHALAKQGNDGLLLQLGAQLERALDGKWNHGRKPDIHVTKIQSMQKQ</sequence>
<gene>
    <name evidence="3" type="primary">amiC</name>
    <name evidence="3" type="ORF">GCM10007971_06850</name>
</gene>
<dbReference type="PANTHER" id="PTHR11895:SF7">
    <property type="entry name" value="GLUTAMYL-TRNA(GLN) AMIDOTRANSFERASE SUBUNIT A, MITOCHONDRIAL"/>
    <property type="match status" value="1"/>
</dbReference>
<organism evidence="3 4">
    <name type="scientific">Oceanobacillus indicireducens</name>
    <dbReference type="NCBI Taxonomy" id="1004261"/>
    <lineage>
        <taxon>Bacteria</taxon>
        <taxon>Bacillati</taxon>
        <taxon>Bacillota</taxon>
        <taxon>Bacilli</taxon>
        <taxon>Bacillales</taxon>
        <taxon>Bacillaceae</taxon>
        <taxon>Oceanobacillus</taxon>
    </lineage>
</organism>
<feature type="domain" description="Amidase" evidence="2">
    <location>
        <begin position="35"/>
        <end position="464"/>
    </location>
</feature>
<reference evidence="3" key="1">
    <citation type="journal article" date="2014" name="Int. J. Syst. Evol. Microbiol.">
        <title>Complete genome sequence of Corynebacterium casei LMG S-19264T (=DSM 44701T), isolated from a smear-ripened cheese.</title>
        <authorList>
            <consortium name="US DOE Joint Genome Institute (JGI-PGF)"/>
            <person name="Walter F."/>
            <person name="Albersmeier A."/>
            <person name="Kalinowski J."/>
            <person name="Ruckert C."/>
        </authorList>
    </citation>
    <scope>NUCLEOTIDE SEQUENCE</scope>
    <source>
        <strain evidence="3">JCM 17251</strain>
    </source>
</reference>
<dbReference type="RefSeq" id="WP_188856022.1">
    <property type="nucleotide sequence ID" value="NZ_BMOS01000003.1"/>
</dbReference>
<evidence type="ECO:0000313" key="3">
    <source>
        <dbReference type="EMBL" id="GGN51875.1"/>
    </source>
</evidence>
<dbReference type="InterPro" id="IPR036928">
    <property type="entry name" value="AS_sf"/>
</dbReference>
<dbReference type="PANTHER" id="PTHR11895">
    <property type="entry name" value="TRANSAMIDASE"/>
    <property type="match status" value="1"/>
</dbReference>
<dbReference type="EMBL" id="BMOS01000003">
    <property type="protein sequence ID" value="GGN51875.1"/>
    <property type="molecule type" value="Genomic_DNA"/>
</dbReference>
<name>A0A917XT00_9BACI</name>
<comment type="similarity">
    <text evidence="1">Belongs to the amidase family.</text>
</comment>
<accession>A0A917XT00</accession>
<dbReference type="Pfam" id="PF01425">
    <property type="entry name" value="Amidase"/>
    <property type="match status" value="1"/>
</dbReference>